<dbReference type="NCBIfam" id="TIGR02397">
    <property type="entry name" value="dnaX_nterm"/>
    <property type="match status" value="1"/>
</dbReference>
<evidence type="ECO:0000313" key="11">
    <source>
        <dbReference type="EMBL" id="TDV23560.1"/>
    </source>
</evidence>
<dbReference type="InterPro" id="IPR003593">
    <property type="entry name" value="AAA+_ATPase"/>
</dbReference>
<keyword evidence="7 9" id="KW-0239">DNA-directed DNA polymerase</keyword>
<name>A0A4R7UDP7_9BACT</name>
<sequence>MQHKALYRKYRPKTFSEVVGQEHIVESLKNILKSRKINHAYLFCGPKGTGKTSVAKIFANTLNCMHTTDVTLICEDCLKMSNNNFDIIEMDAASNNGVDEIRDLKDKVEQAPINSKFKIYIIDEVHMMTKSAFNALLKTLEEPPKHAIFILATTDPQKIPLTILSRVQRFNFKRVSQNNIIQQLKFVLDNEKIKYESDALKAIAAISSGGLRDALSLSEQASSFNDNKILLDDVQKYFGLLSNKRIITLLNDLKNDDLLNIIKTIRELKSEGIDPKILLTSTMDVIKEWVLFNKTFDTSLLNILDPNDIGKINLSIDLAIKLLKKIYEILIKLPRSESPFSIIEVGLINCIDLNNFYKPKPEQNKKIQDANSISHTTDELEFKATPKIQDNKNLHKSIFSGDDFFKSKFAIDKIKKQTTNNTNKLSEDLSKNNNNKITNNIVNNEEMFEKSTIEIFDNTLETQNFNNQKELEVKYQWENENEFESILNILLWIKEDKENRNLKDKYTSLKNDAEFSNTRVDLNRYFEWFKNTKIISACENAIIFSVDNDELLELLNKNKYKVDLQKFIDYVYSGGYKWLYFLNSNKQEKIRQLYIDYINGKYVLGNPIHKPDKLITVIPNQREDHIEASKYIHSKTWK</sequence>
<feature type="domain" description="AAA+ ATPase" evidence="10">
    <location>
        <begin position="37"/>
        <end position="176"/>
    </location>
</feature>
<dbReference type="CDD" id="cd00009">
    <property type="entry name" value="AAA"/>
    <property type="match status" value="1"/>
</dbReference>
<keyword evidence="12" id="KW-1185">Reference proteome</keyword>
<dbReference type="InterPro" id="IPR022754">
    <property type="entry name" value="DNA_pol_III_gamma-3"/>
</dbReference>
<evidence type="ECO:0000256" key="6">
    <source>
        <dbReference type="ARBA" id="ARBA00022840"/>
    </source>
</evidence>
<dbReference type="PANTHER" id="PTHR11669">
    <property type="entry name" value="REPLICATION FACTOR C / DNA POLYMERASE III GAMMA-TAU SUBUNIT"/>
    <property type="match status" value="1"/>
</dbReference>
<evidence type="ECO:0000256" key="1">
    <source>
        <dbReference type="ARBA" id="ARBA00006360"/>
    </source>
</evidence>
<protein>
    <recommendedName>
        <fullName evidence="9">DNA polymerase III subunit gamma/tau</fullName>
        <ecNumber evidence="9">2.7.7.7</ecNumber>
    </recommendedName>
</protein>
<keyword evidence="9" id="KW-0808">Transferase</keyword>
<comment type="caution">
    <text evidence="11">The sequence shown here is derived from an EMBL/GenBank/DDBJ whole genome shotgun (WGS) entry which is preliminary data.</text>
</comment>
<comment type="catalytic activity">
    <reaction evidence="8 9">
        <text>DNA(n) + a 2'-deoxyribonucleoside 5'-triphosphate = DNA(n+1) + diphosphate</text>
        <dbReference type="Rhea" id="RHEA:22508"/>
        <dbReference type="Rhea" id="RHEA-COMP:17339"/>
        <dbReference type="Rhea" id="RHEA-COMP:17340"/>
        <dbReference type="ChEBI" id="CHEBI:33019"/>
        <dbReference type="ChEBI" id="CHEBI:61560"/>
        <dbReference type="ChEBI" id="CHEBI:173112"/>
        <dbReference type="EC" id="2.7.7.7"/>
    </reaction>
</comment>
<comment type="subunit">
    <text evidence="9">DNA polymerase III contains a core (composed of alpha, epsilon and theta chains) that associates with a tau subunit. This core dimerizes to form the POLIII' complex. PolIII' associates with the gamma complex (composed of gamma, delta, delta', psi and chi chains) and with the beta chain to form the complete DNA polymerase III complex.</text>
</comment>
<keyword evidence="9" id="KW-0548">Nucleotidyltransferase</keyword>
<dbReference type="Pfam" id="PF22608">
    <property type="entry name" value="DNAX_ATPase_lid"/>
    <property type="match status" value="1"/>
</dbReference>
<dbReference type="SUPFAM" id="SSF52540">
    <property type="entry name" value="P-loop containing nucleoside triphosphate hydrolases"/>
    <property type="match status" value="1"/>
</dbReference>
<dbReference type="GO" id="GO:0046872">
    <property type="term" value="F:metal ion binding"/>
    <property type="evidence" value="ECO:0007669"/>
    <property type="project" value="UniProtKB-KW"/>
</dbReference>
<dbReference type="PANTHER" id="PTHR11669:SF0">
    <property type="entry name" value="PROTEIN STICHEL-LIKE 2"/>
    <property type="match status" value="1"/>
</dbReference>
<dbReference type="Pfam" id="PF13177">
    <property type="entry name" value="DNA_pol3_delta2"/>
    <property type="match status" value="1"/>
</dbReference>
<dbReference type="InterPro" id="IPR027417">
    <property type="entry name" value="P-loop_NTPase"/>
</dbReference>
<keyword evidence="4 9" id="KW-0547">Nucleotide-binding</keyword>
<keyword evidence="2 9" id="KW-0235">DNA replication</keyword>
<dbReference type="GO" id="GO:0009360">
    <property type="term" value="C:DNA polymerase III complex"/>
    <property type="evidence" value="ECO:0007669"/>
    <property type="project" value="InterPro"/>
</dbReference>
<dbReference type="Gene3D" id="3.40.50.300">
    <property type="entry name" value="P-loop containing nucleotide triphosphate hydrolases"/>
    <property type="match status" value="1"/>
</dbReference>
<evidence type="ECO:0000259" key="10">
    <source>
        <dbReference type="SMART" id="SM00382"/>
    </source>
</evidence>
<dbReference type="GO" id="GO:0003887">
    <property type="term" value="F:DNA-directed DNA polymerase activity"/>
    <property type="evidence" value="ECO:0007669"/>
    <property type="project" value="UniProtKB-KW"/>
</dbReference>
<dbReference type="EMBL" id="SOCN01000002">
    <property type="protein sequence ID" value="TDV23560.1"/>
    <property type="molecule type" value="Genomic_DNA"/>
</dbReference>
<evidence type="ECO:0000256" key="5">
    <source>
        <dbReference type="ARBA" id="ARBA00022833"/>
    </source>
</evidence>
<dbReference type="FunFam" id="3.40.50.300:FF:000014">
    <property type="entry name" value="DNA polymerase III subunit gamma/tau"/>
    <property type="match status" value="1"/>
</dbReference>
<evidence type="ECO:0000256" key="7">
    <source>
        <dbReference type="ARBA" id="ARBA00022932"/>
    </source>
</evidence>
<dbReference type="InterPro" id="IPR012763">
    <property type="entry name" value="DNA_pol_III_sug/sutau_N"/>
</dbReference>
<dbReference type="InterPro" id="IPR045085">
    <property type="entry name" value="HLD_clamp_pol_III_gamma_tau"/>
</dbReference>
<comment type="similarity">
    <text evidence="1 9">Belongs to the DnaX/STICHEL family.</text>
</comment>
<dbReference type="NCBIfam" id="NF004046">
    <property type="entry name" value="PRK05563.1"/>
    <property type="match status" value="1"/>
</dbReference>
<dbReference type="Gene3D" id="1.10.8.60">
    <property type="match status" value="1"/>
</dbReference>
<gene>
    <name evidence="9" type="primary">dnaX</name>
    <name evidence="11" type="ORF">BCF59_0551</name>
</gene>
<dbReference type="InterPro" id="IPR050238">
    <property type="entry name" value="DNA_Rep/Repair_Clamp_Loader"/>
</dbReference>
<evidence type="ECO:0000256" key="4">
    <source>
        <dbReference type="ARBA" id="ARBA00022741"/>
    </source>
</evidence>
<dbReference type="InterPro" id="IPR001270">
    <property type="entry name" value="ClpA/B"/>
</dbReference>
<proteinExistence type="inferred from homology"/>
<reference evidence="11 12" key="1">
    <citation type="submission" date="2019-03" db="EMBL/GenBank/DDBJ databases">
        <title>Genomic Encyclopedia of Archaeal and Bacterial Type Strains, Phase II (KMG-II): from individual species to whole genera.</title>
        <authorList>
            <person name="Goeker M."/>
        </authorList>
    </citation>
    <scope>NUCLEOTIDE SEQUENCE [LARGE SCALE GENOMIC DNA]</scope>
    <source>
        <strain evidence="11 12">ATCC 35214</strain>
    </source>
</reference>
<accession>A0A4R7UDP7</accession>
<dbReference type="OrthoDB" id="9810148at2"/>
<evidence type="ECO:0000313" key="12">
    <source>
        <dbReference type="Proteomes" id="UP000295757"/>
    </source>
</evidence>
<evidence type="ECO:0000256" key="9">
    <source>
        <dbReference type="RuleBase" id="RU364063"/>
    </source>
</evidence>
<keyword evidence="5" id="KW-0862">Zinc</keyword>
<evidence type="ECO:0000256" key="2">
    <source>
        <dbReference type="ARBA" id="ARBA00022705"/>
    </source>
</evidence>
<dbReference type="RefSeq" id="WP_134110998.1">
    <property type="nucleotide sequence ID" value="NZ_SOCN01000002.1"/>
</dbReference>
<dbReference type="Pfam" id="PF12169">
    <property type="entry name" value="DNA_pol3_gamma3"/>
    <property type="match status" value="1"/>
</dbReference>
<organism evidence="11 12">
    <name type="scientific">Mycoplasmopsis mustelae</name>
    <dbReference type="NCBI Taxonomy" id="171289"/>
    <lineage>
        <taxon>Bacteria</taxon>
        <taxon>Bacillati</taxon>
        <taxon>Mycoplasmatota</taxon>
        <taxon>Mycoplasmoidales</taxon>
        <taxon>Metamycoplasmataceae</taxon>
        <taxon>Mycoplasmopsis</taxon>
    </lineage>
</organism>
<dbReference type="EC" id="2.7.7.7" evidence="9"/>
<dbReference type="GO" id="GO:0006261">
    <property type="term" value="P:DNA-templated DNA replication"/>
    <property type="evidence" value="ECO:0007669"/>
    <property type="project" value="TreeGrafter"/>
</dbReference>
<dbReference type="CDD" id="cd18137">
    <property type="entry name" value="HLD_clamp_pol_III_gamma_tau"/>
    <property type="match status" value="1"/>
</dbReference>
<dbReference type="Proteomes" id="UP000295757">
    <property type="component" value="Unassembled WGS sequence"/>
</dbReference>
<dbReference type="PRINTS" id="PR00300">
    <property type="entry name" value="CLPPROTEASEA"/>
</dbReference>
<comment type="function">
    <text evidence="9">DNA polymerase III is a complex, multichain enzyme responsible for most of the replicative synthesis in bacteria. This DNA polymerase also exhibits 3' to 5' exonuclease activity.</text>
</comment>
<keyword evidence="6 9" id="KW-0067">ATP-binding</keyword>
<keyword evidence="3" id="KW-0479">Metal-binding</keyword>
<dbReference type="FunFam" id="1.10.8.60:FF:000013">
    <property type="entry name" value="DNA polymerase III subunit gamma/tau"/>
    <property type="match status" value="1"/>
</dbReference>
<evidence type="ECO:0000256" key="3">
    <source>
        <dbReference type="ARBA" id="ARBA00022723"/>
    </source>
</evidence>
<dbReference type="GO" id="GO:0005524">
    <property type="term" value="F:ATP binding"/>
    <property type="evidence" value="ECO:0007669"/>
    <property type="project" value="UniProtKB-KW"/>
</dbReference>
<dbReference type="SMART" id="SM00382">
    <property type="entry name" value="AAA"/>
    <property type="match status" value="1"/>
</dbReference>
<dbReference type="AlphaFoldDB" id="A0A4R7UDP7"/>
<evidence type="ECO:0000256" key="8">
    <source>
        <dbReference type="ARBA" id="ARBA00049244"/>
    </source>
</evidence>